<gene>
    <name evidence="1" type="ORF">ACEG43_11525</name>
</gene>
<protein>
    <submittedName>
        <fullName evidence="1">Uncharacterized protein</fullName>
    </submittedName>
</protein>
<proteinExistence type="predicted"/>
<dbReference type="RefSeq" id="WP_372562430.1">
    <property type="nucleotide sequence ID" value="NZ_JBGOSP010000005.1"/>
</dbReference>
<comment type="caution">
    <text evidence="1">The sequence shown here is derived from an EMBL/GenBank/DDBJ whole genome shotgun (WGS) entry which is preliminary data.</text>
</comment>
<evidence type="ECO:0000313" key="2">
    <source>
        <dbReference type="Proteomes" id="UP001571476"/>
    </source>
</evidence>
<organism evidence="1 2">
    <name type="scientific">Streptomyces aureus</name>
    <dbReference type="NCBI Taxonomy" id="193461"/>
    <lineage>
        <taxon>Bacteria</taxon>
        <taxon>Bacillati</taxon>
        <taxon>Actinomycetota</taxon>
        <taxon>Actinomycetes</taxon>
        <taxon>Kitasatosporales</taxon>
        <taxon>Streptomycetaceae</taxon>
        <taxon>Streptomyces</taxon>
    </lineage>
</organism>
<dbReference type="Proteomes" id="UP001571476">
    <property type="component" value="Unassembled WGS sequence"/>
</dbReference>
<reference evidence="1 2" key="1">
    <citation type="submission" date="2024-08" db="EMBL/GenBank/DDBJ databases">
        <title>Genome sequence of Streptomyces aureus CACIA-1.46HGO.</title>
        <authorList>
            <person name="Evangelista-Martinez Z."/>
        </authorList>
    </citation>
    <scope>NUCLEOTIDE SEQUENCE [LARGE SCALE GENOMIC DNA]</scope>
    <source>
        <strain evidence="1 2">CACIA-1.46HGO</strain>
    </source>
</reference>
<keyword evidence="2" id="KW-1185">Reference proteome</keyword>
<accession>A0ABV4SHX8</accession>
<sequence>MSAASGAGAEDIAARLTALGLTPRVTEHARHLVIEAEVSDSLPAETWRVALEAMAEADRFGLLANSLNGRTLWAAVHTETPATGEVRGPGSQR</sequence>
<dbReference type="EMBL" id="JBGOSP010000005">
    <property type="protein sequence ID" value="MFA3836804.1"/>
    <property type="molecule type" value="Genomic_DNA"/>
</dbReference>
<evidence type="ECO:0000313" key="1">
    <source>
        <dbReference type="EMBL" id="MFA3836804.1"/>
    </source>
</evidence>
<name>A0ABV4SHX8_9ACTN</name>